<dbReference type="InterPro" id="IPR050600">
    <property type="entry name" value="SETD3_SETD6_MTase"/>
</dbReference>
<dbReference type="InterPro" id="IPR001214">
    <property type="entry name" value="SET_dom"/>
</dbReference>
<dbReference type="OrthoDB" id="341421at2759"/>
<gene>
    <name evidence="8" type="ORF">F503_01618</name>
</gene>
<evidence type="ECO:0000256" key="2">
    <source>
        <dbReference type="ARBA" id="ARBA00022603"/>
    </source>
</evidence>
<keyword evidence="4" id="KW-0949">S-adenosyl-L-methionine</keyword>
<evidence type="ECO:0000313" key="8">
    <source>
        <dbReference type="EMBL" id="EPE02877.1"/>
    </source>
</evidence>
<feature type="compositionally biased region" description="Basic and acidic residues" evidence="6">
    <location>
        <begin position="235"/>
        <end position="260"/>
    </location>
</feature>
<dbReference type="Pfam" id="PF00856">
    <property type="entry name" value="SET"/>
    <property type="match status" value="1"/>
</dbReference>
<dbReference type="GO" id="GO:0016279">
    <property type="term" value="F:protein-lysine N-methyltransferase activity"/>
    <property type="evidence" value="ECO:0007669"/>
    <property type="project" value="InterPro"/>
</dbReference>
<feature type="compositionally biased region" description="Acidic residues" evidence="6">
    <location>
        <begin position="80"/>
        <end position="98"/>
    </location>
</feature>
<dbReference type="PANTHER" id="PTHR13271:SF34">
    <property type="entry name" value="N-LYSINE METHYLTRANSFERASE SETD6"/>
    <property type="match status" value="1"/>
</dbReference>
<dbReference type="eggNOG" id="KOG1338">
    <property type="taxonomic scope" value="Eukaryota"/>
</dbReference>
<dbReference type="InterPro" id="IPR015353">
    <property type="entry name" value="Rubisco_LSMT_subst-bd"/>
</dbReference>
<feature type="domain" description="SET" evidence="7">
    <location>
        <begin position="24"/>
        <end position="318"/>
    </location>
</feature>
<dbReference type="HOGENOM" id="CLU_017135_0_0_1"/>
<evidence type="ECO:0000313" key="9">
    <source>
        <dbReference type="Proteomes" id="UP000016923"/>
    </source>
</evidence>
<dbReference type="Proteomes" id="UP000016923">
    <property type="component" value="Unassembled WGS sequence"/>
</dbReference>
<dbReference type="Pfam" id="PF09273">
    <property type="entry name" value="Rubis-subs-bind"/>
    <property type="match status" value="1"/>
</dbReference>
<keyword evidence="9" id="KW-1185">Reference proteome</keyword>
<dbReference type="PANTHER" id="PTHR13271">
    <property type="entry name" value="UNCHARACTERIZED PUTATIVE METHYLTRANSFERASE"/>
    <property type="match status" value="1"/>
</dbReference>
<proteinExistence type="predicted"/>
<dbReference type="GO" id="GO:0005634">
    <property type="term" value="C:nucleus"/>
    <property type="evidence" value="ECO:0007669"/>
    <property type="project" value="TreeGrafter"/>
</dbReference>
<dbReference type="InterPro" id="IPR011383">
    <property type="entry name" value="N-lys_methylase_SETD6"/>
</dbReference>
<dbReference type="GO" id="GO:0032259">
    <property type="term" value="P:methylation"/>
    <property type="evidence" value="ECO:0007669"/>
    <property type="project" value="UniProtKB-KW"/>
</dbReference>
<dbReference type="STRING" id="1262450.S3BR33"/>
<dbReference type="PROSITE" id="PS50280">
    <property type="entry name" value="SET"/>
    <property type="match status" value="1"/>
</dbReference>
<feature type="compositionally biased region" description="Basic and acidic residues" evidence="6">
    <location>
        <begin position="561"/>
        <end position="575"/>
    </location>
</feature>
<evidence type="ECO:0000259" key="7">
    <source>
        <dbReference type="PROSITE" id="PS50280"/>
    </source>
</evidence>
<evidence type="ECO:0000256" key="6">
    <source>
        <dbReference type="SAM" id="MobiDB-lite"/>
    </source>
</evidence>
<name>S3BR33_OPHP1</name>
<feature type="region of interest" description="Disordered" evidence="6">
    <location>
        <begin position="543"/>
        <end position="575"/>
    </location>
</feature>
<feature type="region of interest" description="Disordered" evidence="6">
    <location>
        <begin position="73"/>
        <end position="101"/>
    </location>
</feature>
<sequence>MSYLQPALTFLDWFKTWPGTTFHEHIEIVDLRSRGAGRGIVAKKDIAPETVLFTIPRQAILCSTTSELATLIPGLKTGDEKEEDKEDDKEDDDDENENGQDPWTSLILIMIYEYLRGEKSPWKAYFDVLPTVFDTPMFWADSELKELQASPVVGRVGRKEADEMITSKVLPVIRAHASVFFGSNVPLADDDLIQLAHRMGSTIMAYSFSLEKDDEDDEEQELPKEQGEDVDMMDGVEHGDSHDDHEHGPGCSHEHDHEDADGWVEDHDDQQPLGMVPMADMLNADAEPNAHINHGVEALTATSIRAIKAGEEILNYYGPLSNGELLRRYGYTTEKHAFFDAVDLPWELVQQKLIAELPGLAASDGDKISKMLADDEDDENDMEDPIMLDRDFEEDETTGQLSAPASGRVLAELPPALKKQARAFAKIASKRLQKKREKEKKEEPPVSKNKSGKYGKYGKAKVAPKEEVPRPDKEIAAAGILAAFKVRLAQYKTSLDKDEAQLQSMAASATSLSPSQSRLYAALRVRIGEKRLLTEAIALAKEALEEQKKPATSTKSKRNSRAMDIDEPSGKRQRM</sequence>
<keyword evidence="2" id="KW-0489">Methyltransferase</keyword>
<dbReference type="OMA" id="AMMYERR"/>
<evidence type="ECO:0000256" key="1">
    <source>
        <dbReference type="ARBA" id="ARBA00016973"/>
    </source>
</evidence>
<dbReference type="EMBL" id="KE148173">
    <property type="protein sequence ID" value="EPE02877.1"/>
    <property type="molecule type" value="Genomic_DNA"/>
</dbReference>
<organism evidence="8 9">
    <name type="scientific">Ophiostoma piceae (strain UAMH 11346)</name>
    <name type="common">Sap stain fungus</name>
    <dbReference type="NCBI Taxonomy" id="1262450"/>
    <lineage>
        <taxon>Eukaryota</taxon>
        <taxon>Fungi</taxon>
        <taxon>Dikarya</taxon>
        <taxon>Ascomycota</taxon>
        <taxon>Pezizomycotina</taxon>
        <taxon>Sordariomycetes</taxon>
        <taxon>Sordariomycetidae</taxon>
        <taxon>Ophiostomatales</taxon>
        <taxon>Ophiostomataceae</taxon>
        <taxon>Ophiostoma</taxon>
    </lineage>
</organism>
<feature type="region of interest" description="Disordered" evidence="6">
    <location>
        <begin position="432"/>
        <end position="468"/>
    </location>
</feature>
<evidence type="ECO:0000256" key="4">
    <source>
        <dbReference type="ARBA" id="ARBA00022691"/>
    </source>
</evidence>
<dbReference type="InterPro" id="IPR036464">
    <property type="entry name" value="Rubisco_LSMT_subst-bd_sf"/>
</dbReference>
<evidence type="ECO:0000256" key="5">
    <source>
        <dbReference type="ARBA" id="ARBA00030096"/>
    </source>
</evidence>
<dbReference type="Gene3D" id="3.90.1420.10">
    <property type="entry name" value="Rubisco LSMT, substrate-binding domain"/>
    <property type="match status" value="1"/>
</dbReference>
<feature type="compositionally biased region" description="Basic residues" evidence="6">
    <location>
        <begin position="450"/>
        <end position="459"/>
    </location>
</feature>
<accession>S3BR33</accession>
<dbReference type="Gene3D" id="3.90.1410.10">
    <property type="entry name" value="set domain protein methyltransferase, domain 1"/>
    <property type="match status" value="2"/>
</dbReference>
<evidence type="ECO:0000256" key="3">
    <source>
        <dbReference type="ARBA" id="ARBA00022679"/>
    </source>
</evidence>
<dbReference type="AlphaFoldDB" id="S3BR33"/>
<dbReference type="PIRSF" id="PIRSF011771">
    <property type="entry name" value="RMS1_SET"/>
    <property type="match status" value="1"/>
</dbReference>
<dbReference type="VEuPathDB" id="FungiDB:F503_01618"/>
<dbReference type="InterPro" id="IPR046341">
    <property type="entry name" value="SET_dom_sf"/>
</dbReference>
<reference evidence="8 9" key="1">
    <citation type="journal article" date="2013" name="BMC Genomics">
        <title>The genome and transcriptome of the pine saprophyte Ophiostoma piceae, and a comparison with the bark beetle-associated pine pathogen Grosmannia clavigera.</title>
        <authorList>
            <person name="Haridas S."/>
            <person name="Wang Y."/>
            <person name="Lim L."/>
            <person name="Massoumi Alamouti S."/>
            <person name="Jackman S."/>
            <person name="Docking R."/>
            <person name="Robertson G."/>
            <person name="Birol I."/>
            <person name="Bohlmann J."/>
            <person name="Breuil C."/>
        </authorList>
    </citation>
    <scope>NUCLEOTIDE SEQUENCE [LARGE SCALE GENOMIC DNA]</scope>
    <source>
        <strain evidence="8 9">UAMH 11346</strain>
    </source>
</reference>
<dbReference type="SUPFAM" id="SSF82199">
    <property type="entry name" value="SET domain"/>
    <property type="match status" value="1"/>
</dbReference>
<protein>
    <recommendedName>
        <fullName evidence="1">N-lysine methyltransferase SETD6</fullName>
    </recommendedName>
    <alternativeName>
        <fullName evidence="5">SET domain-containing protein 6</fullName>
    </alternativeName>
</protein>
<dbReference type="SUPFAM" id="SSF81822">
    <property type="entry name" value="RuBisCo LSMT C-terminal, substrate-binding domain"/>
    <property type="match status" value="1"/>
</dbReference>
<feature type="region of interest" description="Disordered" evidence="6">
    <location>
        <begin position="211"/>
        <end position="260"/>
    </location>
</feature>
<keyword evidence="3" id="KW-0808">Transferase</keyword>